<sequence>MPQANRCMSVIIRFGSGTKEME</sequence>
<dbReference type="EMBL" id="GGEC01001937">
    <property type="protein sequence ID" value="MBW82420.1"/>
    <property type="molecule type" value="Transcribed_RNA"/>
</dbReference>
<name>A0A2P2IMG8_RHIMU</name>
<dbReference type="AlphaFoldDB" id="A0A2P2IMG8"/>
<proteinExistence type="predicted"/>
<protein>
    <submittedName>
        <fullName evidence="1">Uncharacterized protein</fullName>
    </submittedName>
</protein>
<organism evidence="1">
    <name type="scientific">Rhizophora mucronata</name>
    <name type="common">Asiatic mangrove</name>
    <dbReference type="NCBI Taxonomy" id="61149"/>
    <lineage>
        <taxon>Eukaryota</taxon>
        <taxon>Viridiplantae</taxon>
        <taxon>Streptophyta</taxon>
        <taxon>Embryophyta</taxon>
        <taxon>Tracheophyta</taxon>
        <taxon>Spermatophyta</taxon>
        <taxon>Magnoliopsida</taxon>
        <taxon>eudicotyledons</taxon>
        <taxon>Gunneridae</taxon>
        <taxon>Pentapetalae</taxon>
        <taxon>rosids</taxon>
        <taxon>fabids</taxon>
        <taxon>Malpighiales</taxon>
        <taxon>Rhizophoraceae</taxon>
        <taxon>Rhizophora</taxon>
    </lineage>
</organism>
<accession>A0A2P2IMG8</accession>
<evidence type="ECO:0000313" key="1">
    <source>
        <dbReference type="EMBL" id="MBW82420.1"/>
    </source>
</evidence>
<reference evidence="1" key="1">
    <citation type="submission" date="2018-02" db="EMBL/GenBank/DDBJ databases">
        <title>Rhizophora mucronata_Transcriptome.</title>
        <authorList>
            <person name="Meera S.P."/>
            <person name="Sreeshan A."/>
            <person name="Augustine A."/>
        </authorList>
    </citation>
    <scope>NUCLEOTIDE SEQUENCE</scope>
    <source>
        <tissue evidence="1">Leaf</tissue>
    </source>
</reference>